<dbReference type="EMBL" id="FLMQ01000058">
    <property type="protein sequence ID" value="SBP90060.1"/>
    <property type="molecule type" value="Genomic_DNA"/>
</dbReference>
<gene>
    <name evidence="1" type="ORF">THIARS_90210</name>
</gene>
<sequence length="74" mass="8287">MPAPGANGLWIGFICENFTRQNHIYKEYISSDKLGKNPAALHILAQHRQSGITHVDRSLILSQQAGFQSVARRK</sequence>
<proteinExistence type="predicted"/>
<accession>A0A238DA66</accession>
<protein>
    <submittedName>
        <fullName evidence="1">Uncharacterized protein</fullName>
    </submittedName>
</protein>
<dbReference type="Proteomes" id="UP000214566">
    <property type="component" value="Unassembled WGS sequence"/>
</dbReference>
<name>A0A238DA66_THIDL</name>
<organism evidence="1 2">
    <name type="scientific">Thiomonas delicata</name>
    <name type="common">Thiomonas cuprina</name>
    <dbReference type="NCBI Taxonomy" id="364030"/>
    <lineage>
        <taxon>Bacteria</taxon>
        <taxon>Pseudomonadati</taxon>
        <taxon>Pseudomonadota</taxon>
        <taxon>Betaproteobacteria</taxon>
        <taxon>Burkholderiales</taxon>
        <taxon>Thiomonas</taxon>
    </lineage>
</organism>
<reference evidence="1 2" key="1">
    <citation type="submission" date="2016-06" db="EMBL/GenBank/DDBJ databases">
        <authorList>
            <person name="Kjaerup R.B."/>
            <person name="Dalgaard T.S."/>
            <person name="Juul-Madsen H.R."/>
        </authorList>
    </citation>
    <scope>NUCLEOTIDE SEQUENCE [LARGE SCALE GENOMIC DNA]</scope>
    <source>
        <strain evidence="1 2">DSM 16361</strain>
    </source>
</reference>
<dbReference type="AlphaFoldDB" id="A0A238DA66"/>
<keyword evidence="2" id="KW-1185">Reference proteome</keyword>
<evidence type="ECO:0000313" key="2">
    <source>
        <dbReference type="Proteomes" id="UP000214566"/>
    </source>
</evidence>
<evidence type="ECO:0000313" key="1">
    <source>
        <dbReference type="EMBL" id="SBP90060.1"/>
    </source>
</evidence>